<evidence type="ECO:0000313" key="1">
    <source>
        <dbReference type="EMBL" id="MDS9992623.1"/>
    </source>
</evidence>
<accession>A0ABU2I398</accession>
<gene>
    <name evidence="1" type="ORF">PNQ69_07555</name>
</gene>
<dbReference type="Proteomes" id="UP001260534">
    <property type="component" value="Unassembled WGS sequence"/>
</dbReference>
<name>A0ABU2I398_9XANT</name>
<protein>
    <submittedName>
        <fullName evidence="1">Uncharacterized protein</fullName>
    </submittedName>
</protein>
<dbReference type="EMBL" id="JAQMHB010000001">
    <property type="protein sequence ID" value="MDS9992623.1"/>
    <property type="molecule type" value="Genomic_DNA"/>
</dbReference>
<reference evidence="1 2" key="1">
    <citation type="submission" date="2023-01" db="EMBL/GenBank/DDBJ databases">
        <title>Xanthomonas hawaiianensis sp. nov. isolated from Araceae family in Hawaii.</title>
        <authorList>
            <person name="Chunag S.-C."/>
            <person name="Dobhal S."/>
            <person name="Alvarez A."/>
            <person name="Arif M."/>
        </authorList>
    </citation>
    <scope>NUCLEOTIDE SEQUENCE [LARGE SCALE GENOMIC DNA]</scope>
    <source>
        <strain evidence="1 2">A2111</strain>
    </source>
</reference>
<keyword evidence="2" id="KW-1185">Reference proteome</keyword>
<sequence>MRTVPLPSCANTGAAMLNNNGVHHPARFMRSSLCRAAVSCAAVAAAKIAVPLCLF</sequence>
<evidence type="ECO:0000313" key="2">
    <source>
        <dbReference type="Proteomes" id="UP001260534"/>
    </source>
</evidence>
<proteinExistence type="predicted"/>
<organism evidence="1 2">
    <name type="scientific">Xanthomonas hawaiiensis</name>
    <dbReference type="NCBI Taxonomy" id="3003247"/>
    <lineage>
        <taxon>Bacteria</taxon>
        <taxon>Pseudomonadati</taxon>
        <taxon>Pseudomonadota</taxon>
        <taxon>Gammaproteobacteria</taxon>
        <taxon>Lysobacterales</taxon>
        <taxon>Lysobacteraceae</taxon>
        <taxon>Xanthomonas</taxon>
    </lineage>
</organism>
<comment type="caution">
    <text evidence="1">The sequence shown here is derived from an EMBL/GenBank/DDBJ whole genome shotgun (WGS) entry which is preliminary data.</text>
</comment>
<dbReference type="RefSeq" id="WP_209230794.1">
    <property type="nucleotide sequence ID" value="NZ_JAGHXG010000009.1"/>
</dbReference>